<feature type="compositionally biased region" description="Basic residues" evidence="1">
    <location>
        <begin position="617"/>
        <end position="629"/>
    </location>
</feature>
<dbReference type="Gene3D" id="1.20.58.2130">
    <property type="match status" value="2"/>
</dbReference>
<evidence type="ECO:0000256" key="1">
    <source>
        <dbReference type="SAM" id="MobiDB-lite"/>
    </source>
</evidence>
<dbReference type="Proteomes" id="UP000422736">
    <property type="component" value="Chromosome 2"/>
</dbReference>
<dbReference type="Pfam" id="PF08639">
    <property type="entry name" value="Sld3_STD"/>
    <property type="match status" value="2"/>
</dbReference>
<keyword evidence="5" id="KW-1185">Reference proteome</keyword>
<reference evidence="4 5" key="1">
    <citation type="submission" date="2016-03" db="EMBL/GenBank/DDBJ databases">
        <title>How can Kluyveromyces marxianus grow so fast - potential evolutionary course in Saccharomyces Complex revealed by comparative genomics.</title>
        <authorList>
            <person name="Mo W."/>
            <person name="Lu W."/>
            <person name="Yang X."/>
            <person name="Qi J."/>
            <person name="Lv H."/>
        </authorList>
    </citation>
    <scope>NUCLEOTIDE SEQUENCE [LARGE SCALE GENOMIC DNA]</scope>
    <source>
        <strain evidence="4 5">FIM1</strain>
    </source>
</reference>
<evidence type="ECO:0000259" key="3">
    <source>
        <dbReference type="Pfam" id="PF18523"/>
    </source>
</evidence>
<evidence type="ECO:0000313" key="5">
    <source>
        <dbReference type="Proteomes" id="UP000422736"/>
    </source>
</evidence>
<feature type="domain" description="DNA replication regulator Sld3 C-terminal" evidence="2">
    <location>
        <begin position="159"/>
        <end position="220"/>
    </location>
</feature>
<dbReference type="InterPro" id="IPR041393">
    <property type="entry name" value="Sld3_N"/>
</dbReference>
<protein>
    <submittedName>
        <fullName evidence="4">DNA replication regulator SLD3</fullName>
    </submittedName>
</protein>
<name>A0ABX6EQC3_KLUMA</name>
<feature type="region of interest" description="Disordered" evidence="1">
    <location>
        <begin position="424"/>
        <end position="467"/>
    </location>
</feature>
<dbReference type="PANTHER" id="PTHR28067:SF1">
    <property type="entry name" value="DNA REPLICATION REGULATOR SLD3"/>
    <property type="match status" value="1"/>
</dbReference>
<feature type="region of interest" description="Disordered" evidence="1">
    <location>
        <begin position="555"/>
        <end position="574"/>
    </location>
</feature>
<feature type="compositionally biased region" description="Low complexity" evidence="1">
    <location>
        <begin position="433"/>
        <end position="460"/>
    </location>
</feature>
<dbReference type="InterPro" id="IPR042511">
    <property type="entry name" value="Sld3"/>
</dbReference>
<dbReference type="PANTHER" id="PTHR28067">
    <property type="entry name" value="DNA REPLICATION REGULATOR SLD3"/>
    <property type="match status" value="1"/>
</dbReference>
<sequence>MEPSEDPWVLVSSFVKLPPDFEVNRDSVNIIDISSPEFDRVKNQISNADVVLKHLLRRGQQNILLERYFQDGWVRWDLQKLPVLDNVGHGIPNYKRQASNHYDFKTLDEWSQLKIEAIFPYWKEDEHRIPDGDLYEQLPLIMKPPKLSNRTEDKSMEKDPVAYVKKKYYEILYSLNIPLAHFVKSKLSRTKVLCKQQGSEYKDVLRSVLVDLSGFDTRYTVDHNGLLNYDDIPEECKTFRKEIIQETLNVDNNVLSKNKDVTTDIASILKVRDIKLQIIILLEIISENNLDGSMKQYEANYENKLSERSLNMVTAVTRFSRRRKKSKADAPKIAKATSAVDYCQHMDILLDKLGIAEALISTEISMQSEQPPANKSIHEYKRGIVDKNKEMSSKGFLGYVVIPYWYKKLPFVVTFISNKIKGPRIENKVPKGNNSSNSASNYNQLRSSSVTSNTSDRSTSPQVPPLLRTRTNSNLIDFLEGETTKKKPTLASRSSSDIKLNHLEKRQMSVQDLSLDEIMKQKQQVLQEFSAVRSVLVNGKSVSFTQSHSNSFQRVGKRKIDSTTLPKTDEKSEDDIHVTATPMKPDEEIKISPIFVASPAVANTNMKSPVKESPIKNKPKRVRRRLFAP</sequence>
<evidence type="ECO:0000259" key="2">
    <source>
        <dbReference type="Pfam" id="PF08639"/>
    </source>
</evidence>
<dbReference type="EMBL" id="CP015055">
    <property type="protein sequence ID" value="QGN14426.1"/>
    <property type="molecule type" value="Genomic_DNA"/>
</dbReference>
<dbReference type="Pfam" id="PF18523">
    <property type="entry name" value="Sld3_N"/>
    <property type="match status" value="1"/>
</dbReference>
<feature type="region of interest" description="Disordered" evidence="1">
    <location>
        <begin position="606"/>
        <end position="629"/>
    </location>
</feature>
<evidence type="ECO:0000313" key="4">
    <source>
        <dbReference type="EMBL" id="QGN14426.1"/>
    </source>
</evidence>
<gene>
    <name evidence="4" type="primary">SLD3</name>
    <name evidence="4" type="ORF">FIM1_1087</name>
</gene>
<accession>A0ABX6EQC3</accession>
<proteinExistence type="predicted"/>
<dbReference type="InterPro" id="IPR013948">
    <property type="entry name" value="DNA_replication_reg_Sld3_C"/>
</dbReference>
<feature type="domain" description="DNA replication regulator Sld3 C-terminal" evidence="2">
    <location>
        <begin position="256"/>
        <end position="584"/>
    </location>
</feature>
<organism evidence="4 5">
    <name type="scientific">Kluyveromyces marxianus</name>
    <name type="common">Yeast</name>
    <name type="synonym">Candida kefyr</name>
    <dbReference type="NCBI Taxonomy" id="4911"/>
    <lineage>
        <taxon>Eukaryota</taxon>
        <taxon>Fungi</taxon>
        <taxon>Dikarya</taxon>
        <taxon>Ascomycota</taxon>
        <taxon>Saccharomycotina</taxon>
        <taxon>Saccharomycetes</taxon>
        <taxon>Saccharomycetales</taxon>
        <taxon>Saccharomycetaceae</taxon>
        <taxon>Kluyveromyces</taxon>
    </lineage>
</organism>
<feature type="domain" description="Sld3 N-terminal" evidence="3">
    <location>
        <begin position="10"/>
        <end position="124"/>
    </location>
</feature>